<keyword evidence="4" id="KW-0659">Purine metabolism</keyword>
<keyword evidence="10" id="KW-1185">Reference proteome</keyword>
<evidence type="ECO:0000256" key="1">
    <source>
        <dbReference type="ARBA" id="ARBA00001163"/>
    </source>
</evidence>
<dbReference type="NCBIfam" id="TIGR03164">
    <property type="entry name" value="UHCUDC"/>
    <property type="match status" value="1"/>
</dbReference>
<evidence type="ECO:0000313" key="9">
    <source>
        <dbReference type="EMBL" id="MEE7492196.1"/>
    </source>
</evidence>
<keyword evidence="6" id="KW-0456">Lyase</keyword>
<dbReference type="PANTHER" id="PTHR43466">
    <property type="entry name" value="2-OXO-4-HYDROXY-4-CARBOXY-5-UREIDOIMIDAZOLINE DECARBOXYLASE-RELATED"/>
    <property type="match status" value="1"/>
</dbReference>
<dbReference type="RefSeq" id="WP_331289173.1">
    <property type="nucleotide sequence ID" value="NZ_MLBR01000016.1"/>
</dbReference>
<dbReference type="Proteomes" id="UP001355206">
    <property type="component" value="Unassembled WGS sequence"/>
</dbReference>
<comment type="catalytic activity">
    <reaction evidence="1">
        <text>5-hydroxy-2-oxo-4-ureido-2,5-dihydro-1H-imidazole-5-carboxylate + H(+) = (S)-allantoin + CO2</text>
        <dbReference type="Rhea" id="RHEA:26301"/>
        <dbReference type="ChEBI" id="CHEBI:15378"/>
        <dbReference type="ChEBI" id="CHEBI:15678"/>
        <dbReference type="ChEBI" id="CHEBI:16526"/>
        <dbReference type="ChEBI" id="CHEBI:58639"/>
        <dbReference type="EC" id="4.1.1.97"/>
    </reaction>
</comment>
<feature type="domain" description="Oxo-4-hydroxy-4-carboxy-5-ureidoimidazoline decarboxylase" evidence="8">
    <location>
        <begin position="8"/>
        <end position="164"/>
    </location>
</feature>
<dbReference type="Pfam" id="PF09349">
    <property type="entry name" value="OHCU_decarbox"/>
    <property type="match status" value="1"/>
</dbReference>
<feature type="region of interest" description="Disordered" evidence="7">
    <location>
        <begin position="75"/>
        <end position="98"/>
    </location>
</feature>
<evidence type="ECO:0000256" key="7">
    <source>
        <dbReference type="SAM" id="MobiDB-lite"/>
    </source>
</evidence>
<evidence type="ECO:0000259" key="8">
    <source>
        <dbReference type="Pfam" id="PF09349"/>
    </source>
</evidence>
<evidence type="ECO:0000256" key="3">
    <source>
        <dbReference type="ARBA" id="ARBA00012257"/>
    </source>
</evidence>
<comment type="pathway">
    <text evidence="2">Purine metabolism; urate degradation; (S)-allantoin from urate: step 3/3.</text>
</comment>
<evidence type="ECO:0000256" key="2">
    <source>
        <dbReference type="ARBA" id="ARBA00004754"/>
    </source>
</evidence>
<comment type="caution">
    <text evidence="9">The sequence shown here is derived from an EMBL/GenBank/DDBJ whole genome shotgun (WGS) entry which is preliminary data.</text>
</comment>
<dbReference type="InterPro" id="IPR017580">
    <property type="entry name" value="OHCU_decarboxylase-1"/>
</dbReference>
<dbReference type="EC" id="4.1.1.97" evidence="3"/>
<evidence type="ECO:0000313" key="10">
    <source>
        <dbReference type="Proteomes" id="UP001355206"/>
    </source>
</evidence>
<reference evidence="9 10" key="1">
    <citation type="journal article" date="2012" name="Genet. Mol. Biol.">
        <title>Analysis of 16S rRNA and mxaF genes revealing insights into Methylobacterium niche-specific plant association.</title>
        <authorList>
            <person name="Dourado M.N."/>
            <person name="Andreote F.D."/>
            <person name="Dini-Andreote F."/>
            <person name="Conti R."/>
            <person name="Araujo J.M."/>
            <person name="Araujo W.L."/>
        </authorList>
    </citation>
    <scope>NUCLEOTIDE SEQUENCE [LARGE SCALE GENOMIC DNA]</scope>
    <source>
        <strain evidence="9 10">TC3-10</strain>
    </source>
</reference>
<dbReference type="EMBL" id="MLCA01000008">
    <property type="protein sequence ID" value="MEE7492196.1"/>
    <property type="molecule type" value="Genomic_DNA"/>
</dbReference>
<sequence length="169" mass="18238">MITIAALNALARDAFVDLLAEVYEHSPWVPEAAFDRGPFAARADLHAAMEATVAGADRVRQLALLRAHPELAGRAAQRGELTAHSSREQAGSGLLGGPSPSVTRLQDLNRAYAERFGFPFIIAVRGLDRDAILARLEQRLGNPPETERAEALRQVGRIAALRLEDLVAA</sequence>
<evidence type="ECO:0000256" key="6">
    <source>
        <dbReference type="ARBA" id="ARBA00023239"/>
    </source>
</evidence>
<dbReference type="SUPFAM" id="SSF158694">
    <property type="entry name" value="UraD-Like"/>
    <property type="match status" value="1"/>
</dbReference>
<dbReference type="Gene3D" id="1.10.3330.10">
    <property type="entry name" value="Oxo-4-hydroxy-4-carboxy-5-ureidoimidazoline decarboxylase"/>
    <property type="match status" value="1"/>
</dbReference>
<protein>
    <recommendedName>
        <fullName evidence="3">2-oxo-4-hydroxy-4-carboxy-5-ureidoimidazoline decarboxylase</fullName>
        <ecNumber evidence="3">4.1.1.97</ecNumber>
    </recommendedName>
</protein>
<accession>A0ABU7TRV6</accession>
<dbReference type="InterPro" id="IPR036778">
    <property type="entry name" value="OHCU_decarboxylase_sf"/>
</dbReference>
<dbReference type="PANTHER" id="PTHR43466:SF1">
    <property type="entry name" value="2-OXO-4-HYDROXY-4-CARBOXY-5-UREIDOIMIDAZOLINE DECARBOXYLASE-RELATED"/>
    <property type="match status" value="1"/>
</dbReference>
<organism evidence="9 10">
    <name type="scientific">Methylobacterium oryzae</name>
    <dbReference type="NCBI Taxonomy" id="334852"/>
    <lineage>
        <taxon>Bacteria</taxon>
        <taxon>Pseudomonadati</taxon>
        <taxon>Pseudomonadota</taxon>
        <taxon>Alphaproteobacteria</taxon>
        <taxon>Hyphomicrobiales</taxon>
        <taxon>Methylobacteriaceae</taxon>
        <taxon>Methylobacterium</taxon>
    </lineage>
</organism>
<name>A0ABU7TRV6_9HYPH</name>
<evidence type="ECO:0000256" key="5">
    <source>
        <dbReference type="ARBA" id="ARBA00022793"/>
    </source>
</evidence>
<proteinExistence type="predicted"/>
<gene>
    <name evidence="9" type="primary">uraD</name>
    <name evidence="9" type="ORF">MOTC310_17625</name>
</gene>
<keyword evidence="5" id="KW-0210">Decarboxylase</keyword>
<dbReference type="InterPro" id="IPR018020">
    <property type="entry name" value="OHCU_decarboxylase"/>
</dbReference>
<evidence type="ECO:0000256" key="4">
    <source>
        <dbReference type="ARBA" id="ARBA00022631"/>
    </source>
</evidence>